<organism evidence="1">
    <name type="scientific">uncultured Mediterranean phage MEDS5 group</name>
    <dbReference type="NCBI Taxonomy" id="1262075"/>
    <lineage>
        <taxon>Viruses</taxon>
        <taxon>Duplodnaviria</taxon>
        <taxon>Heunggongvirae</taxon>
        <taxon>Uroviricota</taxon>
        <taxon>Caudoviricetes</taxon>
        <taxon>environmental samples</taxon>
    </lineage>
</organism>
<dbReference type="InterPro" id="IPR046285">
    <property type="entry name" value="DUF6322"/>
</dbReference>
<proteinExistence type="predicted"/>
<protein>
    <submittedName>
        <fullName evidence="1">Uncharacterized protein</fullName>
    </submittedName>
</protein>
<accession>K7XZA3</accession>
<name>K7XZA3_9CAUD</name>
<dbReference type="Pfam" id="PF19847">
    <property type="entry name" value="DUF6322"/>
    <property type="match status" value="1"/>
</dbReference>
<evidence type="ECO:0000313" key="1">
    <source>
        <dbReference type="EMBL" id="AFX83925.1"/>
    </source>
</evidence>
<reference evidence="1" key="1">
    <citation type="journal article" date="2013" name="Appl. Environ. Microbiol.">
        <title>Reconstruction of novel cyanobacterial siphovirus genomes from mediterranean metagenomic fosmids.</title>
        <authorList>
            <person name="Mizuno C.M."/>
            <person name="Rodriguez-Valera F."/>
            <person name="Garcia-Heredia I."/>
            <person name="Martin-Cuadrado A.B."/>
            <person name="Ghai R."/>
        </authorList>
    </citation>
    <scope>NUCLEOTIDE SEQUENCE</scope>
</reference>
<sequence>MRRFFFVSCLTFFASSPALADINHVLTQSAQISIDQAYSSAKRIGSTYSASGSNVTPSVTSGSTTTSGAIGGLNLGSLTSGVPAMVDTNYAVTTAGSAFSFSESAVIGDTISAATEVTATTGTVDDLPTYGEVVTGSGGVKSTLAATALSSGIMSVTGGGAGTSAILSNKMSLEID</sequence>
<gene>
    <name evidence="1" type="ORF">MedDCM-OCT-S15-C5-cds28</name>
</gene>
<dbReference type="EMBL" id="JX536274">
    <property type="protein sequence ID" value="AFX83925.1"/>
    <property type="molecule type" value="Genomic_DNA"/>
</dbReference>